<dbReference type="CDD" id="cd00167">
    <property type="entry name" value="SANT"/>
    <property type="match status" value="2"/>
</dbReference>
<dbReference type="GO" id="GO:0005634">
    <property type="term" value="C:nucleus"/>
    <property type="evidence" value="ECO:0007669"/>
    <property type="project" value="TreeGrafter"/>
</dbReference>
<dbReference type="PROSITE" id="PS50090">
    <property type="entry name" value="MYB_LIKE"/>
    <property type="match status" value="2"/>
</dbReference>
<proteinExistence type="predicted"/>
<dbReference type="PANTHER" id="PTHR45614">
    <property type="entry name" value="MYB PROTEIN-RELATED"/>
    <property type="match status" value="1"/>
</dbReference>
<evidence type="ECO:0000259" key="3">
    <source>
        <dbReference type="PROSITE" id="PS51294"/>
    </source>
</evidence>
<dbReference type="GO" id="GO:0000981">
    <property type="term" value="F:DNA-binding transcription factor activity, RNA polymerase II-specific"/>
    <property type="evidence" value="ECO:0007669"/>
    <property type="project" value="TreeGrafter"/>
</dbReference>
<feature type="domain" description="HTH myb-type" evidence="3">
    <location>
        <begin position="81"/>
        <end position="130"/>
    </location>
</feature>
<accession>A0AAV5EJJ1</accession>
<protein>
    <submittedName>
        <fullName evidence="4">Uncharacterized protein</fullName>
    </submittedName>
</protein>
<dbReference type="Pfam" id="PF00249">
    <property type="entry name" value="Myb_DNA-binding"/>
    <property type="match status" value="1"/>
</dbReference>
<dbReference type="AlphaFoldDB" id="A0AAV5EJJ1"/>
<reference evidence="4" key="2">
    <citation type="submission" date="2021-12" db="EMBL/GenBank/DDBJ databases">
        <title>Resequencing data analysis of finger millet.</title>
        <authorList>
            <person name="Hatakeyama M."/>
            <person name="Aluri S."/>
            <person name="Balachadran M.T."/>
            <person name="Sivarajan S.R."/>
            <person name="Poveda L."/>
            <person name="Shimizu-Inatsugi R."/>
            <person name="Schlapbach R."/>
            <person name="Sreeman S.M."/>
            <person name="Shimizu K.K."/>
        </authorList>
    </citation>
    <scope>NUCLEOTIDE SEQUENCE</scope>
</reference>
<feature type="domain" description="HTH myb-type" evidence="3">
    <location>
        <begin position="31"/>
        <end position="79"/>
    </location>
</feature>
<dbReference type="InterPro" id="IPR017930">
    <property type="entry name" value="Myb_dom"/>
</dbReference>
<dbReference type="GO" id="GO:0000978">
    <property type="term" value="F:RNA polymerase II cis-regulatory region sequence-specific DNA binding"/>
    <property type="evidence" value="ECO:0007669"/>
    <property type="project" value="TreeGrafter"/>
</dbReference>
<dbReference type="Proteomes" id="UP001054889">
    <property type="component" value="Unassembled WGS sequence"/>
</dbReference>
<name>A0AAV5EJJ1_ELECO</name>
<reference evidence="4" key="1">
    <citation type="journal article" date="2018" name="DNA Res.">
        <title>Multiple hybrid de novo genome assembly of finger millet, an orphan allotetraploid crop.</title>
        <authorList>
            <person name="Hatakeyama M."/>
            <person name="Aluri S."/>
            <person name="Balachadran M.T."/>
            <person name="Sivarajan S.R."/>
            <person name="Patrignani A."/>
            <person name="Gruter S."/>
            <person name="Poveda L."/>
            <person name="Shimizu-Inatsugi R."/>
            <person name="Baeten J."/>
            <person name="Francoijs K.J."/>
            <person name="Nataraja K.N."/>
            <person name="Reddy Y.A.N."/>
            <person name="Phadnis S."/>
            <person name="Ravikumar R.L."/>
            <person name="Schlapbach R."/>
            <person name="Sreeman S.M."/>
            <person name="Shimizu K.K."/>
        </authorList>
    </citation>
    <scope>NUCLEOTIDE SEQUENCE</scope>
</reference>
<keyword evidence="1" id="KW-0238">DNA-binding</keyword>
<dbReference type="Gene3D" id="1.10.10.60">
    <property type="entry name" value="Homeodomain-like"/>
    <property type="match status" value="2"/>
</dbReference>
<feature type="domain" description="Myb-like" evidence="2">
    <location>
        <begin position="76"/>
        <end position="126"/>
    </location>
</feature>
<dbReference type="SMART" id="SM00717">
    <property type="entry name" value="SANT"/>
    <property type="match status" value="2"/>
</dbReference>
<dbReference type="Pfam" id="PF13921">
    <property type="entry name" value="Myb_DNA-bind_6"/>
    <property type="match status" value="1"/>
</dbReference>
<organism evidence="4 5">
    <name type="scientific">Eleusine coracana subsp. coracana</name>
    <dbReference type="NCBI Taxonomy" id="191504"/>
    <lineage>
        <taxon>Eukaryota</taxon>
        <taxon>Viridiplantae</taxon>
        <taxon>Streptophyta</taxon>
        <taxon>Embryophyta</taxon>
        <taxon>Tracheophyta</taxon>
        <taxon>Spermatophyta</taxon>
        <taxon>Magnoliopsida</taxon>
        <taxon>Liliopsida</taxon>
        <taxon>Poales</taxon>
        <taxon>Poaceae</taxon>
        <taxon>PACMAD clade</taxon>
        <taxon>Chloridoideae</taxon>
        <taxon>Cynodonteae</taxon>
        <taxon>Eleusininae</taxon>
        <taxon>Eleusine</taxon>
    </lineage>
</organism>
<dbReference type="EMBL" id="BQKI01000076">
    <property type="protein sequence ID" value="GJN23394.1"/>
    <property type="molecule type" value="Genomic_DNA"/>
</dbReference>
<dbReference type="SUPFAM" id="SSF46689">
    <property type="entry name" value="Homeodomain-like"/>
    <property type="match status" value="1"/>
</dbReference>
<dbReference type="PANTHER" id="PTHR45614:SF73">
    <property type="entry name" value="OS06G0258200 PROTEIN"/>
    <property type="match status" value="1"/>
</dbReference>
<feature type="domain" description="Myb-like" evidence="2">
    <location>
        <begin position="31"/>
        <end position="75"/>
    </location>
</feature>
<evidence type="ECO:0000313" key="4">
    <source>
        <dbReference type="EMBL" id="GJN23394.1"/>
    </source>
</evidence>
<dbReference type="InterPro" id="IPR001005">
    <property type="entry name" value="SANT/Myb"/>
</dbReference>
<dbReference type="PROSITE" id="PS51294">
    <property type="entry name" value="HTH_MYB"/>
    <property type="match status" value="2"/>
</dbReference>
<sequence length="181" mass="20753">MASCAGVRSILVIKTGCRARRVLRIRPSPEWTPEEDARLERLVKEKKGCWRRVAREMTPPGRSARQCRDRWRDHLARDLYHRPFTAGDDEELQRLFLRHGVRWKEIRRATHGRTSRVLRRRWKEIRNSDAFLTKLWTRPPPPPTADAATTPASLPVLADDVFASSCSSSLLLAPVEGSPPA</sequence>
<dbReference type="InterPro" id="IPR050560">
    <property type="entry name" value="MYB_TF"/>
</dbReference>
<gene>
    <name evidence="4" type="primary">gb11040</name>
    <name evidence="4" type="ORF">PR202_gb11040</name>
</gene>
<dbReference type="InterPro" id="IPR009057">
    <property type="entry name" value="Homeodomain-like_sf"/>
</dbReference>
<evidence type="ECO:0000259" key="2">
    <source>
        <dbReference type="PROSITE" id="PS50090"/>
    </source>
</evidence>
<evidence type="ECO:0000313" key="5">
    <source>
        <dbReference type="Proteomes" id="UP001054889"/>
    </source>
</evidence>
<keyword evidence="5" id="KW-1185">Reference proteome</keyword>
<evidence type="ECO:0000256" key="1">
    <source>
        <dbReference type="ARBA" id="ARBA00023125"/>
    </source>
</evidence>
<comment type="caution">
    <text evidence="4">The sequence shown here is derived from an EMBL/GenBank/DDBJ whole genome shotgun (WGS) entry which is preliminary data.</text>
</comment>